<dbReference type="Proteomes" id="UP000518752">
    <property type="component" value="Unassembled WGS sequence"/>
</dbReference>
<dbReference type="PANTHER" id="PTHR31605:SF0">
    <property type="entry name" value="GLYCEROL-3-PHOSPHATE O-ACYLTRANSFERASE 1"/>
    <property type="match status" value="1"/>
</dbReference>
<feature type="compositionally biased region" description="Polar residues" evidence="1">
    <location>
        <begin position="626"/>
        <end position="635"/>
    </location>
</feature>
<evidence type="ECO:0000256" key="2">
    <source>
        <dbReference type="SAM" id="Phobius"/>
    </source>
</evidence>
<dbReference type="CDD" id="cd07992">
    <property type="entry name" value="LPLAT_AAK14816-like"/>
    <property type="match status" value="1"/>
</dbReference>
<keyword evidence="5" id="KW-1185">Reference proteome</keyword>
<dbReference type="OrthoDB" id="1044435at2759"/>
<dbReference type="InterPro" id="IPR052744">
    <property type="entry name" value="GPAT/DAPAT"/>
</dbReference>
<dbReference type="InterPro" id="IPR002123">
    <property type="entry name" value="Plipid/glycerol_acylTrfase"/>
</dbReference>
<organism evidence="4 5">
    <name type="scientific">Collybiopsis confluens</name>
    <dbReference type="NCBI Taxonomy" id="2823264"/>
    <lineage>
        <taxon>Eukaryota</taxon>
        <taxon>Fungi</taxon>
        <taxon>Dikarya</taxon>
        <taxon>Basidiomycota</taxon>
        <taxon>Agaricomycotina</taxon>
        <taxon>Agaricomycetes</taxon>
        <taxon>Agaricomycetidae</taxon>
        <taxon>Agaricales</taxon>
        <taxon>Marasmiineae</taxon>
        <taxon>Omphalotaceae</taxon>
        <taxon>Collybiopsis</taxon>
    </lineage>
</organism>
<feature type="compositionally biased region" description="Low complexity" evidence="1">
    <location>
        <begin position="489"/>
        <end position="504"/>
    </location>
</feature>
<reference evidence="4 5" key="1">
    <citation type="journal article" date="2020" name="ISME J.">
        <title>Uncovering the hidden diversity of litter-decomposition mechanisms in mushroom-forming fungi.</title>
        <authorList>
            <person name="Floudas D."/>
            <person name="Bentzer J."/>
            <person name="Ahren D."/>
            <person name="Johansson T."/>
            <person name="Persson P."/>
            <person name="Tunlid A."/>
        </authorList>
    </citation>
    <scope>NUCLEOTIDE SEQUENCE [LARGE SCALE GENOMIC DNA]</scope>
    <source>
        <strain evidence="4 5">CBS 406.79</strain>
    </source>
</reference>
<dbReference type="Pfam" id="PF01553">
    <property type="entry name" value="Acyltransferase"/>
    <property type="match status" value="1"/>
</dbReference>
<keyword evidence="2" id="KW-0472">Membrane</keyword>
<protein>
    <recommendedName>
        <fullName evidence="3">Phospholipid/glycerol acyltransferase domain-containing protein</fullName>
    </recommendedName>
</protein>
<feature type="compositionally biased region" description="Basic and acidic residues" evidence="1">
    <location>
        <begin position="475"/>
        <end position="488"/>
    </location>
</feature>
<keyword evidence="2" id="KW-0812">Transmembrane</keyword>
<dbReference type="SMART" id="SM00563">
    <property type="entry name" value="PlsC"/>
    <property type="match status" value="1"/>
</dbReference>
<proteinExistence type="predicted"/>
<name>A0A8H5HDQ7_9AGAR</name>
<accession>A0A8H5HDQ7</accession>
<dbReference type="GO" id="GO:0008654">
    <property type="term" value="P:phospholipid biosynthetic process"/>
    <property type="evidence" value="ECO:0007669"/>
    <property type="project" value="TreeGrafter"/>
</dbReference>
<evidence type="ECO:0000313" key="5">
    <source>
        <dbReference type="Proteomes" id="UP000518752"/>
    </source>
</evidence>
<feature type="compositionally biased region" description="Acidic residues" evidence="1">
    <location>
        <begin position="643"/>
        <end position="656"/>
    </location>
</feature>
<sequence>MAEHDYFILHRLIRYITGIATVSFFTEIRIVGGENVPKTGPIIVCATHHNMMLDPMILSSTFPNKRILHYWSKASLFANPIVRNILLSSGNIPVDRKSKDRQVLFRGTFETLSQGHAVALFPEGTSYTEPQIMQVKDGAAWAALEFTKWAREHNMEGDVRIVPAAIVYTNKSKYRSNVIIEFSRPITLDPYKELFLSSNEGAPRAAVKKLSRTIEGELVEHTINAKDWDTLYAARMAREILWPKEGSINLDEFVEISQTLVDLFSTSPSTPSFPPSFSITRQKLLTYYSLLQSTNLTNSILSSLPLPRDLDPLNPNQAPLPSRVFTLFLFILSTLKTLLVLPFFVFPLLVYSPLYLLGRFGARLVEDEEETQAQNKVAFSLLGALLVIYPSVFVLLWMLVDGVSWTRWGAVVSAVGVWALGVYHDRTVTSNYNAARRLYAAWRILIGVWAPKRWDLSLEVLKVYATPTVPKENEWIDKAKKPKAKSDSDTPTPTSSTPTPSSPILRPPLTPALSTSDIGQMLPDPHLVLVSREEEPPVSSISKDTRTSSSSSSASAAPTTKSTGKRKRPATRRIMRHVLRARIEAVKALAGFFDDLERAGKGGGEKVGVYSSRHLARDYGWFEHPSSTSIVSGSYQREPVAEGGEDGGEGDDDDDDEGKRESRRSSGWRDAKEVIRYLKARGAKVPAVRAPRYANSKREGETDGEQGWVLSGTETETDA</sequence>
<gene>
    <name evidence="4" type="ORF">D9757_009414</name>
</gene>
<evidence type="ECO:0000259" key="3">
    <source>
        <dbReference type="SMART" id="SM00563"/>
    </source>
</evidence>
<feature type="compositionally biased region" description="Basic residues" evidence="1">
    <location>
        <begin position="563"/>
        <end position="572"/>
    </location>
</feature>
<feature type="compositionally biased region" description="Basic and acidic residues" evidence="1">
    <location>
        <begin position="657"/>
        <end position="668"/>
    </location>
</feature>
<feature type="region of interest" description="Disordered" evidence="1">
    <location>
        <begin position="684"/>
        <end position="719"/>
    </location>
</feature>
<feature type="region of interest" description="Disordered" evidence="1">
    <location>
        <begin position="626"/>
        <end position="668"/>
    </location>
</feature>
<comment type="caution">
    <text evidence="4">The sequence shown here is derived from an EMBL/GenBank/DDBJ whole genome shotgun (WGS) entry which is preliminary data.</text>
</comment>
<evidence type="ECO:0000313" key="4">
    <source>
        <dbReference type="EMBL" id="KAF5381135.1"/>
    </source>
</evidence>
<feature type="compositionally biased region" description="Low complexity" evidence="1">
    <location>
        <begin position="539"/>
        <end position="562"/>
    </location>
</feature>
<dbReference type="SUPFAM" id="SSF69593">
    <property type="entry name" value="Glycerol-3-phosphate (1)-acyltransferase"/>
    <property type="match status" value="1"/>
</dbReference>
<feature type="transmembrane region" description="Helical" evidence="2">
    <location>
        <begin position="377"/>
        <end position="399"/>
    </location>
</feature>
<keyword evidence="2" id="KW-1133">Transmembrane helix</keyword>
<dbReference type="AlphaFoldDB" id="A0A8H5HDQ7"/>
<dbReference type="EMBL" id="JAACJN010000061">
    <property type="protein sequence ID" value="KAF5381135.1"/>
    <property type="molecule type" value="Genomic_DNA"/>
</dbReference>
<dbReference type="PANTHER" id="PTHR31605">
    <property type="entry name" value="GLYCEROL-3-PHOSPHATE O-ACYLTRANSFERASE 1"/>
    <property type="match status" value="1"/>
</dbReference>
<dbReference type="GO" id="GO:0004366">
    <property type="term" value="F:glycerol-3-phosphate O-acyltransferase activity"/>
    <property type="evidence" value="ECO:0007669"/>
    <property type="project" value="TreeGrafter"/>
</dbReference>
<feature type="region of interest" description="Disordered" evidence="1">
    <location>
        <begin position="475"/>
        <end position="517"/>
    </location>
</feature>
<feature type="transmembrane region" description="Helical" evidence="2">
    <location>
        <begin position="405"/>
        <end position="423"/>
    </location>
</feature>
<feature type="domain" description="Phospholipid/glycerol acyltransferase" evidence="3">
    <location>
        <begin position="42"/>
        <end position="169"/>
    </location>
</feature>
<feature type="transmembrane region" description="Helical" evidence="2">
    <location>
        <begin position="324"/>
        <end position="357"/>
    </location>
</feature>
<feature type="region of interest" description="Disordered" evidence="1">
    <location>
        <begin position="532"/>
        <end position="572"/>
    </location>
</feature>
<evidence type="ECO:0000256" key="1">
    <source>
        <dbReference type="SAM" id="MobiDB-lite"/>
    </source>
</evidence>
<dbReference type="GO" id="GO:0016287">
    <property type="term" value="F:glycerone-phosphate O-acyltransferase activity"/>
    <property type="evidence" value="ECO:0007669"/>
    <property type="project" value="TreeGrafter"/>
</dbReference>